<comment type="caution">
    <text evidence="2">The sequence shown here is derived from an EMBL/GenBank/DDBJ whole genome shotgun (WGS) entry which is preliminary data.</text>
</comment>
<dbReference type="EMBL" id="PQXO01001184">
    <property type="protein sequence ID" value="TGO81354.1"/>
    <property type="molecule type" value="Genomic_DNA"/>
</dbReference>
<gene>
    <name evidence="2" type="ORF">BPOR_1191g00020</name>
</gene>
<keyword evidence="3" id="KW-1185">Reference proteome</keyword>
<dbReference type="AlphaFoldDB" id="A0A4Z1K7A6"/>
<feature type="region of interest" description="Disordered" evidence="1">
    <location>
        <begin position="31"/>
        <end position="61"/>
    </location>
</feature>
<name>A0A4Z1K7A6_9HELO</name>
<reference evidence="2 3" key="1">
    <citation type="submission" date="2017-12" db="EMBL/GenBank/DDBJ databases">
        <title>Comparative genomics of Botrytis spp.</title>
        <authorList>
            <person name="Valero-Jimenez C.A."/>
            <person name="Tapia P."/>
            <person name="Veloso J."/>
            <person name="Silva-Moreno E."/>
            <person name="Staats M."/>
            <person name="Valdes J.H."/>
            <person name="Van Kan J.A.L."/>
        </authorList>
    </citation>
    <scope>NUCLEOTIDE SEQUENCE [LARGE SCALE GENOMIC DNA]</scope>
    <source>
        <strain evidence="2 3">MUCL3349</strain>
    </source>
</reference>
<dbReference type="Proteomes" id="UP000297280">
    <property type="component" value="Unassembled WGS sequence"/>
</dbReference>
<organism evidence="2 3">
    <name type="scientific">Botrytis porri</name>
    <dbReference type="NCBI Taxonomy" id="87229"/>
    <lineage>
        <taxon>Eukaryota</taxon>
        <taxon>Fungi</taxon>
        <taxon>Dikarya</taxon>
        <taxon>Ascomycota</taxon>
        <taxon>Pezizomycotina</taxon>
        <taxon>Leotiomycetes</taxon>
        <taxon>Helotiales</taxon>
        <taxon>Sclerotiniaceae</taxon>
        <taxon>Botrytis</taxon>
    </lineage>
</organism>
<evidence type="ECO:0000256" key="1">
    <source>
        <dbReference type="SAM" id="MobiDB-lite"/>
    </source>
</evidence>
<evidence type="ECO:0000313" key="3">
    <source>
        <dbReference type="Proteomes" id="UP000297280"/>
    </source>
</evidence>
<sequence>MQVLIAALGFNQTQQSFGNTSASRHLLRDTAFQSESCMGSGTGKERPSEKEGLRHDDPVEG</sequence>
<evidence type="ECO:0000313" key="2">
    <source>
        <dbReference type="EMBL" id="TGO81354.1"/>
    </source>
</evidence>
<proteinExistence type="predicted"/>
<accession>A0A4Z1K7A6</accession>
<feature type="compositionally biased region" description="Basic and acidic residues" evidence="1">
    <location>
        <begin position="43"/>
        <end position="61"/>
    </location>
</feature>
<protein>
    <submittedName>
        <fullName evidence="2">Uncharacterized protein</fullName>
    </submittedName>
</protein>